<proteinExistence type="inferred from homology"/>
<dbReference type="KEGG" id="pdic:114490019"/>
<dbReference type="CTD" id="26285"/>
<feature type="transmembrane region" description="Helical" evidence="8">
    <location>
        <begin position="117"/>
        <end position="141"/>
    </location>
</feature>
<dbReference type="InParanoid" id="A0A6J2L078"/>
<dbReference type="OrthoDB" id="8819159at2759"/>
<comment type="function">
    <text evidence="8">Claudins function as major constituents of the tight junction complexes that regulate the permeability of epithelia.</text>
</comment>
<dbReference type="FunFam" id="1.20.140.150:FF:000001">
    <property type="entry name" value="Claudin"/>
    <property type="match status" value="1"/>
</dbReference>
<evidence type="ECO:0000256" key="2">
    <source>
        <dbReference type="ARBA" id="ARBA00022427"/>
    </source>
</evidence>
<dbReference type="InterPro" id="IPR017974">
    <property type="entry name" value="Claudin_CS"/>
</dbReference>
<dbReference type="PANTHER" id="PTHR12002">
    <property type="entry name" value="CLAUDIN"/>
    <property type="match status" value="1"/>
</dbReference>
<dbReference type="Proteomes" id="UP000504628">
    <property type="component" value="Chromosome 2"/>
</dbReference>
<dbReference type="PROSITE" id="PS01346">
    <property type="entry name" value="CLAUDIN"/>
    <property type="match status" value="1"/>
</dbReference>
<reference evidence="11" key="1">
    <citation type="submission" date="2025-08" db="UniProtKB">
        <authorList>
            <consortium name="RefSeq"/>
        </authorList>
    </citation>
    <scope>IDENTIFICATION</scope>
    <source>
        <tissue evidence="11">Muscle</tissue>
    </source>
</reference>
<dbReference type="GeneID" id="114490019"/>
<dbReference type="RefSeq" id="XP_028359708.1">
    <property type="nucleotide sequence ID" value="XM_028503907.2"/>
</dbReference>
<dbReference type="GO" id="GO:0005886">
    <property type="term" value="C:plasma membrane"/>
    <property type="evidence" value="ECO:0007669"/>
    <property type="project" value="UniProtKB-SubCell"/>
</dbReference>
<dbReference type="Pfam" id="PF00822">
    <property type="entry name" value="PMP22_Claudin"/>
    <property type="match status" value="1"/>
</dbReference>
<evidence type="ECO:0000256" key="9">
    <source>
        <dbReference type="SAM" id="MobiDB-lite"/>
    </source>
</evidence>
<dbReference type="GO" id="GO:0005198">
    <property type="term" value="F:structural molecule activity"/>
    <property type="evidence" value="ECO:0007669"/>
    <property type="project" value="InterPro"/>
</dbReference>
<keyword evidence="6 8" id="KW-1133">Transmembrane helix</keyword>
<feature type="transmembrane region" description="Helical" evidence="8">
    <location>
        <begin position="79"/>
        <end position="105"/>
    </location>
</feature>
<dbReference type="InterPro" id="IPR006187">
    <property type="entry name" value="Claudin"/>
</dbReference>
<dbReference type="AlphaFoldDB" id="A0A6J2L078"/>
<dbReference type="GO" id="GO:0005923">
    <property type="term" value="C:bicellular tight junction"/>
    <property type="evidence" value="ECO:0007669"/>
    <property type="project" value="UniProtKB-SubCell"/>
</dbReference>
<feature type="transmembrane region" description="Helical" evidence="8">
    <location>
        <begin position="161"/>
        <end position="187"/>
    </location>
</feature>
<evidence type="ECO:0000256" key="1">
    <source>
        <dbReference type="ARBA" id="ARBA00008295"/>
    </source>
</evidence>
<feature type="region of interest" description="Disordered" evidence="9">
    <location>
        <begin position="190"/>
        <end position="225"/>
    </location>
</feature>
<comment type="subcellular location">
    <subcellularLocation>
        <location evidence="8">Cell junction</location>
        <location evidence="8">Tight junction</location>
    </subcellularLocation>
    <subcellularLocation>
        <location evidence="8">Cell membrane</location>
        <topology evidence="8">Multi-pass membrane protein</topology>
    </subcellularLocation>
</comment>
<keyword evidence="3 8" id="KW-1003">Cell membrane</keyword>
<evidence type="ECO:0000256" key="6">
    <source>
        <dbReference type="ARBA" id="ARBA00022989"/>
    </source>
</evidence>
<dbReference type="InterPro" id="IPR004031">
    <property type="entry name" value="PMP22/EMP/MP20/Claudin"/>
</dbReference>
<feature type="compositionally biased region" description="Basic and acidic residues" evidence="9">
    <location>
        <begin position="206"/>
        <end position="219"/>
    </location>
</feature>
<comment type="caution">
    <text evidence="8">Lacks conserved residue(s) required for the propagation of feature annotation.</text>
</comment>
<evidence type="ECO:0000256" key="4">
    <source>
        <dbReference type="ARBA" id="ARBA00022692"/>
    </source>
</evidence>
<dbReference type="PRINTS" id="PR01077">
    <property type="entry name" value="CLAUDIN"/>
</dbReference>
<evidence type="ECO:0000256" key="8">
    <source>
        <dbReference type="RuleBase" id="RU060637"/>
    </source>
</evidence>
<keyword evidence="7 8" id="KW-0472">Membrane</keyword>
<dbReference type="FunCoup" id="A0A6J2L078">
    <property type="interactions" value="160"/>
</dbReference>
<sequence length="225" mass="23567">MASYPLPIAGLVLGLLGLAGALGATLLPQWRVSAFVGSSIVVFERLWEGLWMSCVRQATATLQCKRYGSLLALPPALQAARALMCVSVGLSLLALLLGACGLRAVQGAGWSGRAKAHLLGASGVLFLLAGVSVLTPVSWTANAIIRDFRSPAVHAAQKRELGAALFLGWAAAAALLLAGALLCGGCCRRRRKGRGHRCPAPGPRLPHADERRNRAEARRASTTYV</sequence>
<evidence type="ECO:0000256" key="5">
    <source>
        <dbReference type="ARBA" id="ARBA00022949"/>
    </source>
</evidence>
<keyword evidence="4 8" id="KW-0812">Transmembrane</keyword>
<dbReference type="Gene3D" id="1.20.140.150">
    <property type="match status" value="1"/>
</dbReference>
<evidence type="ECO:0000313" key="11">
    <source>
        <dbReference type="RefSeq" id="XP_028359708.1"/>
    </source>
</evidence>
<gene>
    <name evidence="11" type="primary">CLDN17</name>
</gene>
<keyword evidence="2 8" id="KW-0796">Tight junction</keyword>
<evidence type="ECO:0000256" key="7">
    <source>
        <dbReference type="ARBA" id="ARBA00023136"/>
    </source>
</evidence>
<keyword evidence="10" id="KW-1185">Reference proteome</keyword>
<protein>
    <recommendedName>
        <fullName evidence="8">Claudin</fullName>
    </recommendedName>
</protein>
<comment type="similarity">
    <text evidence="1 8">Belongs to the claudin family.</text>
</comment>
<evidence type="ECO:0000313" key="10">
    <source>
        <dbReference type="Proteomes" id="UP000504628"/>
    </source>
</evidence>
<evidence type="ECO:0000256" key="3">
    <source>
        <dbReference type="ARBA" id="ARBA00022475"/>
    </source>
</evidence>
<name>A0A6J2L078_9CHIR</name>
<accession>A0A6J2L078</accession>
<organism evidence="10 11">
    <name type="scientific">Phyllostomus discolor</name>
    <name type="common">pale spear-nosed bat</name>
    <dbReference type="NCBI Taxonomy" id="89673"/>
    <lineage>
        <taxon>Eukaryota</taxon>
        <taxon>Metazoa</taxon>
        <taxon>Chordata</taxon>
        <taxon>Craniata</taxon>
        <taxon>Vertebrata</taxon>
        <taxon>Euteleostomi</taxon>
        <taxon>Mammalia</taxon>
        <taxon>Eutheria</taxon>
        <taxon>Laurasiatheria</taxon>
        <taxon>Chiroptera</taxon>
        <taxon>Yangochiroptera</taxon>
        <taxon>Phyllostomidae</taxon>
        <taxon>Phyllostominae</taxon>
        <taxon>Phyllostomus</taxon>
    </lineage>
</organism>
<keyword evidence="5 8" id="KW-0965">Cell junction</keyword>